<dbReference type="EMBL" id="CM000913">
    <property type="protein sequence ID" value="EFG09127.1"/>
    <property type="molecule type" value="Genomic_DNA"/>
</dbReference>
<dbReference type="GeneID" id="93729460"/>
<sequence length="131" mass="13926">MWSACPAPRRREEASPVISNNTSSNISFNASSIVADRSIVASACSLGFSLSFDFDATRVSGVATEVSLRPLGGLPVLERVERPTEALEAGVAKAQVKTYAFAATGAGTAKKQTQHHMTWAFRGLEPWSDPA</sequence>
<protein>
    <submittedName>
        <fullName evidence="1">Uncharacterized protein</fullName>
    </submittedName>
</protein>
<evidence type="ECO:0000313" key="2">
    <source>
        <dbReference type="Proteomes" id="UP000002357"/>
    </source>
</evidence>
<dbReference type="RefSeq" id="WP_003961741.1">
    <property type="nucleotide sequence ID" value="NZ_CM000913.1"/>
</dbReference>
<evidence type="ECO:0000313" key="1">
    <source>
        <dbReference type="EMBL" id="EFG09127.1"/>
    </source>
</evidence>
<dbReference type="AlphaFoldDB" id="E2Q4W8"/>
<organism evidence="1 2">
    <name type="scientific">Streptomyces clavuligerus</name>
    <dbReference type="NCBI Taxonomy" id="1901"/>
    <lineage>
        <taxon>Bacteria</taxon>
        <taxon>Bacillati</taxon>
        <taxon>Actinomycetota</taxon>
        <taxon>Actinomycetes</taxon>
        <taxon>Kitasatosporales</taxon>
        <taxon>Streptomycetaceae</taxon>
        <taxon>Streptomyces</taxon>
    </lineage>
</organism>
<dbReference type="Proteomes" id="UP000002357">
    <property type="component" value="Chromosome"/>
</dbReference>
<reference evidence="1 2" key="1">
    <citation type="journal article" date="2010" name="Genome Biol. Evol.">
        <title>The sequence of a 1.8-mb bacterial linear plasmid reveals a rich evolutionary reservoir of secondary metabolic pathways.</title>
        <authorList>
            <person name="Medema M.H."/>
            <person name="Trefzer A."/>
            <person name="Kovalchuk A."/>
            <person name="van den Berg M."/>
            <person name="Mueller U."/>
            <person name="Heijne W."/>
            <person name="Wu L."/>
            <person name="Alam M.T."/>
            <person name="Ronning C.M."/>
            <person name="Nierman W.C."/>
            <person name="Bovenberg R.A.L."/>
            <person name="Breitling R."/>
            <person name="Takano E."/>
        </authorList>
    </citation>
    <scope>NUCLEOTIDE SEQUENCE [LARGE SCALE GENOMIC DNA]</scope>
    <source>
        <strain evidence="2">ATCC 27064 / DSM 738 / JCM 4710 / NBRC 13307 / NCIMB 12785 / NRRL 3585 / VKM Ac-602</strain>
    </source>
</reference>
<gene>
    <name evidence="1" type="ORF">SCLAV_4053</name>
</gene>
<proteinExistence type="predicted"/>
<accession>E2Q4W8</accession>
<dbReference type="eggNOG" id="ENOG503493M">
    <property type="taxonomic scope" value="Bacteria"/>
</dbReference>
<name>E2Q4W8_STRCL</name>
<dbReference type="STRING" id="1901.BB341_08495"/>
<keyword evidence="2" id="KW-1185">Reference proteome</keyword>